<dbReference type="SUPFAM" id="SSF46689">
    <property type="entry name" value="Homeodomain-like"/>
    <property type="match status" value="1"/>
</dbReference>
<dbReference type="EMBL" id="CADCTQ010000486">
    <property type="protein sequence ID" value="CAA9307148.1"/>
    <property type="molecule type" value="Genomic_DNA"/>
</dbReference>
<evidence type="ECO:0000256" key="2">
    <source>
        <dbReference type="ARBA" id="ARBA00023125"/>
    </source>
</evidence>
<dbReference type="PANTHER" id="PTHR43280:SF32">
    <property type="entry name" value="TRANSCRIPTIONAL REGULATORY PROTEIN"/>
    <property type="match status" value="1"/>
</dbReference>
<keyword evidence="3" id="KW-0804">Transcription</keyword>
<dbReference type="SMART" id="SM00342">
    <property type="entry name" value="HTH_ARAC"/>
    <property type="match status" value="1"/>
</dbReference>
<dbReference type="Pfam" id="PF02311">
    <property type="entry name" value="AraC_binding"/>
    <property type="match status" value="1"/>
</dbReference>
<evidence type="ECO:0000259" key="4">
    <source>
        <dbReference type="PROSITE" id="PS01124"/>
    </source>
</evidence>
<dbReference type="InterPro" id="IPR011051">
    <property type="entry name" value="RmlC_Cupin_sf"/>
</dbReference>
<dbReference type="InterPro" id="IPR018060">
    <property type="entry name" value="HTH_AraC"/>
</dbReference>
<dbReference type="InterPro" id="IPR003313">
    <property type="entry name" value="AraC-bd"/>
</dbReference>
<dbReference type="Pfam" id="PF12833">
    <property type="entry name" value="HTH_18"/>
    <property type="match status" value="1"/>
</dbReference>
<accession>A0A6J4KIR4</accession>
<name>A0A6J4KIR4_9SPHI</name>
<sequence length="294" mass="33491">MKNPIPVYDLKTFTPAADAGRECLVEVFDGRRPSRAPFPHRHDFFEVLLLHQGSGTHTIDFRLYDIRPPCVFFLSPGQVHTLSPSADVAGFLFLFTAGFYLVDKPDANRLFDLPFFYNLEGESRPLYLQSDTQLEPLRQLFEIAVREYDAAHGEAAEVLRPALDLLLALCKRLYPAQPPEAQKTKGRLLVKRFMQAVEAHYLDCKSVKDFAGQLSVTPNHLNETVKACTGRTASDLIKDKVMLEIKRSLLYTDHTVSEIAYRFGFTDQSYFSKYFRGREGVSPQVYRERAIKSS</sequence>
<dbReference type="InterPro" id="IPR014710">
    <property type="entry name" value="RmlC-like_jellyroll"/>
</dbReference>
<dbReference type="Gene3D" id="2.60.120.10">
    <property type="entry name" value="Jelly Rolls"/>
    <property type="match status" value="1"/>
</dbReference>
<organism evidence="5">
    <name type="scientific">uncultured Cytophagales bacterium</name>
    <dbReference type="NCBI Taxonomy" id="158755"/>
    <lineage>
        <taxon>Bacteria</taxon>
        <taxon>Pseudomonadati</taxon>
        <taxon>Bacteroidota</taxon>
        <taxon>Sphingobacteriia</taxon>
        <taxon>Sphingobacteriales</taxon>
        <taxon>environmental samples</taxon>
    </lineage>
</organism>
<keyword evidence="2" id="KW-0238">DNA-binding</keyword>
<dbReference type="PRINTS" id="PR00032">
    <property type="entry name" value="HTHARAC"/>
</dbReference>
<evidence type="ECO:0000256" key="1">
    <source>
        <dbReference type="ARBA" id="ARBA00023015"/>
    </source>
</evidence>
<evidence type="ECO:0000313" key="5">
    <source>
        <dbReference type="EMBL" id="CAA9307148.1"/>
    </source>
</evidence>
<gene>
    <name evidence="5" type="ORF">AVDCRST_MAG56-5900</name>
</gene>
<dbReference type="GO" id="GO:0043565">
    <property type="term" value="F:sequence-specific DNA binding"/>
    <property type="evidence" value="ECO:0007669"/>
    <property type="project" value="InterPro"/>
</dbReference>
<dbReference type="InterPro" id="IPR009057">
    <property type="entry name" value="Homeodomain-like_sf"/>
</dbReference>
<dbReference type="PROSITE" id="PS01124">
    <property type="entry name" value="HTH_ARAC_FAMILY_2"/>
    <property type="match status" value="1"/>
</dbReference>
<dbReference type="PANTHER" id="PTHR43280">
    <property type="entry name" value="ARAC-FAMILY TRANSCRIPTIONAL REGULATOR"/>
    <property type="match status" value="1"/>
</dbReference>
<dbReference type="GO" id="GO:0003700">
    <property type="term" value="F:DNA-binding transcription factor activity"/>
    <property type="evidence" value="ECO:0007669"/>
    <property type="project" value="InterPro"/>
</dbReference>
<dbReference type="Gene3D" id="1.10.10.60">
    <property type="entry name" value="Homeodomain-like"/>
    <property type="match status" value="1"/>
</dbReference>
<dbReference type="AlphaFoldDB" id="A0A6J4KIR4"/>
<protein>
    <submittedName>
        <fullName evidence="5">Transcriptional regulator, AraC family</fullName>
    </submittedName>
</protein>
<evidence type="ECO:0000256" key="3">
    <source>
        <dbReference type="ARBA" id="ARBA00023163"/>
    </source>
</evidence>
<dbReference type="InterPro" id="IPR020449">
    <property type="entry name" value="Tscrpt_reg_AraC-type_HTH"/>
</dbReference>
<reference evidence="5" key="1">
    <citation type="submission" date="2020-02" db="EMBL/GenBank/DDBJ databases">
        <authorList>
            <person name="Meier V. D."/>
        </authorList>
    </citation>
    <scope>NUCLEOTIDE SEQUENCE</scope>
    <source>
        <strain evidence="5">AVDCRST_MAG56</strain>
    </source>
</reference>
<keyword evidence="1" id="KW-0805">Transcription regulation</keyword>
<feature type="domain" description="HTH araC/xylS-type" evidence="4">
    <location>
        <begin position="191"/>
        <end position="289"/>
    </location>
</feature>
<proteinExistence type="predicted"/>
<dbReference type="SUPFAM" id="SSF51182">
    <property type="entry name" value="RmlC-like cupins"/>
    <property type="match status" value="1"/>
</dbReference>